<dbReference type="AlphaFoldDB" id="A0A2N3IEZ2"/>
<feature type="transmembrane region" description="Helical" evidence="8">
    <location>
        <begin position="188"/>
        <end position="208"/>
    </location>
</feature>
<dbReference type="GO" id="GO:0005886">
    <property type="term" value="C:plasma membrane"/>
    <property type="evidence" value="ECO:0007669"/>
    <property type="project" value="TreeGrafter"/>
</dbReference>
<evidence type="ECO:0000313" key="9">
    <source>
        <dbReference type="EMBL" id="PKQ68904.1"/>
    </source>
</evidence>
<keyword evidence="9" id="KW-0132">Cell division</keyword>
<evidence type="ECO:0000256" key="7">
    <source>
        <dbReference type="ARBA" id="ARBA00033270"/>
    </source>
</evidence>
<evidence type="ECO:0000256" key="5">
    <source>
        <dbReference type="ARBA" id="ARBA00023136"/>
    </source>
</evidence>
<name>A0A2N3IEZ2_9BACT</name>
<dbReference type="PANTHER" id="PTHR30474:SF1">
    <property type="entry name" value="PEPTIDOGLYCAN GLYCOSYLTRANSFERASE MRDB"/>
    <property type="match status" value="1"/>
</dbReference>
<dbReference type="RefSeq" id="WP_101358828.1">
    <property type="nucleotide sequence ID" value="NZ_NKXO01000022.1"/>
</dbReference>
<dbReference type="GO" id="GO:0015648">
    <property type="term" value="F:lipid-linked peptidoglycan transporter activity"/>
    <property type="evidence" value="ECO:0007669"/>
    <property type="project" value="TreeGrafter"/>
</dbReference>
<feature type="transmembrane region" description="Helical" evidence="8">
    <location>
        <begin position="370"/>
        <end position="397"/>
    </location>
</feature>
<dbReference type="GO" id="GO:0008360">
    <property type="term" value="P:regulation of cell shape"/>
    <property type="evidence" value="ECO:0007669"/>
    <property type="project" value="UniProtKB-KW"/>
</dbReference>
<feature type="transmembrane region" description="Helical" evidence="8">
    <location>
        <begin position="85"/>
        <end position="103"/>
    </location>
</feature>
<protein>
    <recommendedName>
        <fullName evidence="7">Cell wall polymerase</fullName>
    </recommendedName>
    <alternativeName>
        <fullName evidence="6">Peptidoglycan polymerase</fullName>
    </alternativeName>
</protein>
<feature type="transmembrane region" description="Helical" evidence="8">
    <location>
        <begin position="403"/>
        <end position="422"/>
    </location>
</feature>
<evidence type="ECO:0000256" key="4">
    <source>
        <dbReference type="ARBA" id="ARBA00022989"/>
    </source>
</evidence>
<dbReference type="InterPro" id="IPR001182">
    <property type="entry name" value="FtsW/RodA"/>
</dbReference>
<comment type="subcellular location">
    <subcellularLocation>
        <location evidence="1">Membrane</location>
        <topology evidence="1">Multi-pass membrane protein</topology>
    </subcellularLocation>
</comment>
<feature type="transmembrane region" description="Helical" evidence="8">
    <location>
        <begin position="150"/>
        <end position="167"/>
    </location>
</feature>
<dbReference type="GO" id="GO:0051301">
    <property type="term" value="P:cell division"/>
    <property type="evidence" value="ECO:0007669"/>
    <property type="project" value="UniProtKB-KW"/>
</dbReference>
<evidence type="ECO:0000256" key="1">
    <source>
        <dbReference type="ARBA" id="ARBA00004141"/>
    </source>
</evidence>
<keyword evidence="5 8" id="KW-0472">Membrane</keyword>
<feature type="transmembrane region" description="Helical" evidence="8">
    <location>
        <begin position="214"/>
        <end position="233"/>
    </location>
</feature>
<feature type="transmembrane region" description="Helical" evidence="8">
    <location>
        <begin position="60"/>
        <end position="78"/>
    </location>
</feature>
<evidence type="ECO:0000256" key="2">
    <source>
        <dbReference type="ARBA" id="ARBA00022692"/>
    </source>
</evidence>
<organism evidence="9 10">
    <name type="scientific">Raineya orbicola</name>
    <dbReference type="NCBI Taxonomy" id="2016530"/>
    <lineage>
        <taxon>Bacteria</taxon>
        <taxon>Pseudomonadati</taxon>
        <taxon>Bacteroidota</taxon>
        <taxon>Cytophagia</taxon>
        <taxon>Cytophagales</taxon>
        <taxon>Raineyaceae</taxon>
        <taxon>Raineya</taxon>
    </lineage>
</organism>
<dbReference type="Pfam" id="PF01098">
    <property type="entry name" value="FTSW_RODA_SPOVE"/>
    <property type="match status" value="2"/>
</dbReference>
<keyword evidence="2 8" id="KW-0812">Transmembrane</keyword>
<keyword evidence="4 8" id="KW-1133">Transmembrane helix</keyword>
<feature type="transmembrane region" description="Helical" evidence="8">
    <location>
        <begin position="337"/>
        <end position="358"/>
    </location>
</feature>
<keyword evidence="10" id="KW-1185">Reference proteome</keyword>
<dbReference type="EMBL" id="NKXO01000022">
    <property type="protein sequence ID" value="PKQ68904.1"/>
    <property type="molecule type" value="Genomic_DNA"/>
</dbReference>
<gene>
    <name evidence="9" type="ORF">Rain11_1559</name>
</gene>
<accession>A0A2N3IEZ2</accession>
<evidence type="ECO:0000313" key="10">
    <source>
        <dbReference type="Proteomes" id="UP000233387"/>
    </source>
</evidence>
<keyword evidence="3" id="KW-0133">Cell shape</keyword>
<comment type="caution">
    <text evidence="9">The sequence shown here is derived from an EMBL/GenBank/DDBJ whole genome shotgun (WGS) entry which is preliminary data.</text>
</comment>
<dbReference type="InterPro" id="IPR018365">
    <property type="entry name" value="Cell_cycle_FtsW-rel_CS"/>
</dbReference>
<proteinExistence type="predicted"/>
<dbReference type="PROSITE" id="PS00428">
    <property type="entry name" value="FTSW_RODA_SPOVE"/>
    <property type="match status" value="1"/>
</dbReference>
<sequence>MMIISSTRNSRSPFNNLDTLSVFVYVVLVIWGIMSIYSASYNVENPKPFWDFSTFAGKQFVFAMAAVGLIILVFLLDYRLFEDFAYIFYILSIFLLIAVVLFGKVVKGQQNWIQIGPISMQPTEFAKLGVSLALARFLGAPGSKLTDRKIWLGIGIICIIPALLILKQGDYGSLMVFVLLELALYREGMPFWVIGLQVLVAVLFILSLLIKPVYLAFGLFFLFSFIAGILLLTRRKMERWDWIVMIASLVFAMAFVISVPKIFTKLKKYHQERIMVLLDEEAVDKKGGAYYNLQQSKIAIGSGGFSGKGYLEGTQTKYDFVPEQHSDFIFCTVGEEFGWVGSFLVVLLFMILLFRIVIIAERQKNRFARIYGYCVASIFFAHFTFNLSMTVGLFPTIGVPLPFMSYGGSSLWSFTLMLFILLKLDMHRNRLFARD</sequence>
<evidence type="ECO:0000256" key="6">
    <source>
        <dbReference type="ARBA" id="ARBA00032370"/>
    </source>
</evidence>
<dbReference type="NCBIfam" id="NF037961">
    <property type="entry name" value="RodA_shape"/>
    <property type="match status" value="1"/>
</dbReference>
<dbReference type="GO" id="GO:0032153">
    <property type="term" value="C:cell division site"/>
    <property type="evidence" value="ECO:0007669"/>
    <property type="project" value="TreeGrafter"/>
</dbReference>
<evidence type="ECO:0000256" key="8">
    <source>
        <dbReference type="SAM" id="Phobius"/>
    </source>
</evidence>
<reference evidence="9 10" key="1">
    <citation type="submission" date="2017-06" db="EMBL/GenBank/DDBJ databases">
        <title>Raineya orbicola gen. nov., sp. nov. a slightly thermophilic bacterium of the phylum Bacteroidetes and the description of Raineyaceae fam. nov.</title>
        <authorList>
            <person name="Albuquerque L."/>
            <person name="Polonia A.R.M."/>
            <person name="Barroso C."/>
            <person name="Froufe H.J.C."/>
            <person name="Lage O."/>
            <person name="Lobo-Da-Cunha A."/>
            <person name="Egas C."/>
            <person name="Da Costa M.S."/>
        </authorList>
    </citation>
    <scope>NUCLEOTIDE SEQUENCE [LARGE SCALE GENOMIC DNA]</scope>
    <source>
        <strain evidence="9 10">SPSPC-11</strain>
    </source>
</reference>
<evidence type="ECO:0000256" key="3">
    <source>
        <dbReference type="ARBA" id="ARBA00022960"/>
    </source>
</evidence>
<dbReference type="OrthoDB" id="9768187at2"/>
<keyword evidence="9" id="KW-0131">Cell cycle</keyword>
<feature type="transmembrane region" description="Helical" evidence="8">
    <location>
        <begin position="20"/>
        <end position="40"/>
    </location>
</feature>
<dbReference type="Proteomes" id="UP000233387">
    <property type="component" value="Unassembled WGS sequence"/>
</dbReference>
<feature type="transmembrane region" description="Helical" evidence="8">
    <location>
        <begin position="240"/>
        <end position="259"/>
    </location>
</feature>
<dbReference type="PANTHER" id="PTHR30474">
    <property type="entry name" value="CELL CYCLE PROTEIN"/>
    <property type="match status" value="1"/>
</dbReference>